<feature type="transmembrane region" description="Helical" evidence="8">
    <location>
        <begin position="348"/>
        <end position="372"/>
    </location>
</feature>
<dbReference type="PANTHER" id="PTHR46494:SF1">
    <property type="entry name" value="CORA FAMILY METAL ION TRANSPORTER (EUROFUNG)"/>
    <property type="match status" value="1"/>
</dbReference>
<dbReference type="OrthoDB" id="165352at2759"/>
<accession>L1K2Y3</accession>
<reference evidence="10" key="3">
    <citation type="submission" date="2016-03" db="UniProtKB">
        <authorList>
            <consortium name="EnsemblProtists"/>
        </authorList>
    </citation>
    <scope>IDENTIFICATION</scope>
</reference>
<dbReference type="GO" id="GO:0050897">
    <property type="term" value="F:cobalt ion binding"/>
    <property type="evidence" value="ECO:0007669"/>
    <property type="project" value="TreeGrafter"/>
</dbReference>
<dbReference type="InterPro" id="IPR045861">
    <property type="entry name" value="CorA_cytoplasmic_dom"/>
</dbReference>
<evidence type="ECO:0000256" key="1">
    <source>
        <dbReference type="ARBA" id="ARBA00004651"/>
    </source>
</evidence>
<dbReference type="PaxDb" id="55529-EKX54785"/>
<feature type="transmembrane region" description="Helical" evidence="8">
    <location>
        <begin position="384"/>
        <end position="404"/>
    </location>
</feature>
<evidence type="ECO:0000256" key="5">
    <source>
        <dbReference type="ARBA" id="ARBA00022692"/>
    </source>
</evidence>
<dbReference type="GO" id="GO:0015087">
    <property type="term" value="F:cobalt ion transmembrane transporter activity"/>
    <property type="evidence" value="ECO:0007669"/>
    <property type="project" value="TreeGrafter"/>
</dbReference>
<reference evidence="11" key="2">
    <citation type="submission" date="2012-11" db="EMBL/GenBank/DDBJ databases">
        <authorList>
            <person name="Kuo A."/>
            <person name="Curtis B.A."/>
            <person name="Tanifuji G."/>
            <person name="Burki F."/>
            <person name="Gruber A."/>
            <person name="Irimia M."/>
            <person name="Maruyama S."/>
            <person name="Arias M.C."/>
            <person name="Ball S.G."/>
            <person name="Gile G.H."/>
            <person name="Hirakawa Y."/>
            <person name="Hopkins J.F."/>
            <person name="Rensing S.A."/>
            <person name="Schmutz J."/>
            <person name="Symeonidi A."/>
            <person name="Elias M."/>
            <person name="Eveleigh R.J."/>
            <person name="Herman E.K."/>
            <person name="Klute M.J."/>
            <person name="Nakayama T."/>
            <person name="Obornik M."/>
            <person name="Reyes-Prieto A."/>
            <person name="Armbrust E.V."/>
            <person name="Aves S.J."/>
            <person name="Beiko R.G."/>
            <person name="Coutinho P."/>
            <person name="Dacks J.B."/>
            <person name="Durnford D.G."/>
            <person name="Fast N.M."/>
            <person name="Green B.R."/>
            <person name="Grisdale C."/>
            <person name="Hempe F."/>
            <person name="Henrissat B."/>
            <person name="Hoppner M.P."/>
            <person name="Ishida K.-I."/>
            <person name="Kim E."/>
            <person name="Koreny L."/>
            <person name="Kroth P.G."/>
            <person name="Liu Y."/>
            <person name="Malik S.-B."/>
            <person name="Maier U.G."/>
            <person name="McRose D."/>
            <person name="Mock T."/>
            <person name="Neilson J.A."/>
            <person name="Onodera N.T."/>
            <person name="Poole A.M."/>
            <person name="Pritham E.J."/>
            <person name="Richards T.A."/>
            <person name="Rocap G."/>
            <person name="Roy S.W."/>
            <person name="Sarai C."/>
            <person name="Schaack S."/>
            <person name="Shirato S."/>
            <person name="Slamovits C.H."/>
            <person name="Spencer D.F."/>
            <person name="Suzuki S."/>
            <person name="Worden A.Z."/>
            <person name="Zauner S."/>
            <person name="Barry K."/>
            <person name="Bell C."/>
            <person name="Bharti A.K."/>
            <person name="Crow J.A."/>
            <person name="Grimwood J."/>
            <person name="Kramer R."/>
            <person name="Lindquist E."/>
            <person name="Lucas S."/>
            <person name="Salamov A."/>
            <person name="McFadden G.I."/>
            <person name="Lane C.E."/>
            <person name="Keeling P.J."/>
            <person name="Gray M.W."/>
            <person name="Grigoriev I.V."/>
            <person name="Archibald J.M."/>
        </authorList>
    </citation>
    <scope>NUCLEOTIDE SEQUENCE</scope>
    <source>
        <strain evidence="11">CCMP2712</strain>
    </source>
</reference>
<dbReference type="OMA" id="TRIKREM"/>
<keyword evidence="7 8" id="KW-0472">Membrane</keyword>
<dbReference type="HOGENOM" id="CLU_580701_0_0_1"/>
<dbReference type="Pfam" id="PF01544">
    <property type="entry name" value="CorA"/>
    <property type="match status" value="1"/>
</dbReference>
<dbReference type="Gene3D" id="1.20.58.340">
    <property type="entry name" value="Magnesium transport protein CorA, transmembrane region"/>
    <property type="match status" value="1"/>
</dbReference>
<dbReference type="GO" id="GO:0015095">
    <property type="term" value="F:magnesium ion transmembrane transporter activity"/>
    <property type="evidence" value="ECO:0007669"/>
    <property type="project" value="TreeGrafter"/>
</dbReference>
<keyword evidence="5 8" id="KW-0812">Transmembrane</keyword>
<proteinExistence type="inferred from homology"/>
<evidence type="ECO:0000256" key="2">
    <source>
        <dbReference type="ARBA" id="ARBA00009765"/>
    </source>
</evidence>
<reference evidence="9 11" key="1">
    <citation type="journal article" date="2012" name="Nature">
        <title>Algal genomes reveal evolutionary mosaicism and the fate of nucleomorphs.</title>
        <authorList>
            <consortium name="DOE Joint Genome Institute"/>
            <person name="Curtis B.A."/>
            <person name="Tanifuji G."/>
            <person name="Burki F."/>
            <person name="Gruber A."/>
            <person name="Irimia M."/>
            <person name="Maruyama S."/>
            <person name="Arias M.C."/>
            <person name="Ball S.G."/>
            <person name="Gile G.H."/>
            <person name="Hirakawa Y."/>
            <person name="Hopkins J.F."/>
            <person name="Kuo A."/>
            <person name="Rensing S.A."/>
            <person name="Schmutz J."/>
            <person name="Symeonidi A."/>
            <person name="Elias M."/>
            <person name="Eveleigh R.J."/>
            <person name="Herman E.K."/>
            <person name="Klute M.J."/>
            <person name="Nakayama T."/>
            <person name="Obornik M."/>
            <person name="Reyes-Prieto A."/>
            <person name="Armbrust E.V."/>
            <person name="Aves S.J."/>
            <person name="Beiko R.G."/>
            <person name="Coutinho P."/>
            <person name="Dacks J.B."/>
            <person name="Durnford D.G."/>
            <person name="Fast N.M."/>
            <person name="Green B.R."/>
            <person name="Grisdale C.J."/>
            <person name="Hempel F."/>
            <person name="Henrissat B."/>
            <person name="Hoppner M.P."/>
            <person name="Ishida K."/>
            <person name="Kim E."/>
            <person name="Koreny L."/>
            <person name="Kroth P.G."/>
            <person name="Liu Y."/>
            <person name="Malik S.B."/>
            <person name="Maier U.G."/>
            <person name="McRose D."/>
            <person name="Mock T."/>
            <person name="Neilson J.A."/>
            <person name="Onodera N.T."/>
            <person name="Poole A.M."/>
            <person name="Pritham E.J."/>
            <person name="Richards T.A."/>
            <person name="Rocap G."/>
            <person name="Roy S.W."/>
            <person name="Sarai C."/>
            <person name="Schaack S."/>
            <person name="Shirato S."/>
            <person name="Slamovits C.H."/>
            <person name="Spencer D.F."/>
            <person name="Suzuki S."/>
            <person name="Worden A.Z."/>
            <person name="Zauner S."/>
            <person name="Barry K."/>
            <person name="Bell C."/>
            <person name="Bharti A.K."/>
            <person name="Crow J.A."/>
            <person name="Grimwood J."/>
            <person name="Kramer R."/>
            <person name="Lindquist E."/>
            <person name="Lucas S."/>
            <person name="Salamov A."/>
            <person name="McFadden G.I."/>
            <person name="Lane C.E."/>
            <person name="Keeling P.J."/>
            <person name="Gray M.W."/>
            <person name="Grigoriev I.V."/>
            <person name="Archibald J.M."/>
        </authorList>
    </citation>
    <scope>NUCLEOTIDE SEQUENCE</scope>
    <source>
        <strain evidence="9 11">CCMP2712</strain>
    </source>
</reference>
<evidence type="ECO:0000313" key="10">
    <source>
        <dbReference type="EnsemblProtists" id="EKX54785"/>
    </source>
</evidence>
<dbReference type="EnsemblProtists" id="EKX54785">
    <property type="protein sequence ID" value="EKX54785"/>
    <property type="gene ID" value="GUITHDRAFT_99436"/>
</dbReference>
<protein>
    <submittedName>
        <fullName evidence="9 10">Uncharacterized protein</fullName>
    </submittedName>
</protein>
<dbReference type="GeneID" id="17311820"/>
<evidence type="ECO:0000256" key="7">
    <source>
        <dbReference type="ARBA" id="ARBA00023136"/>
    </source>
</evidence>
<comment type="similarity">
    <text evidence="2">Belongs to the CorA metal ion transporter (MIT) (TC 1.A.35) family.</text>
</comment>
<keyword evidence="11" id="KW-1185">Reference proteome</keyword>
<keyword evidence="6 8" id="KW-1133">Transmembrane helix</keyword>
<dbReference type="KEGG" id="gtt:GUITHDRAFT_99436"/>
<dbReference type="SUPFAM" id="SSF143865">
    <property type="entry name" value="CorA soluble domain-like"/>
    <property type="match status" value="1"/>
</dbReference>
<dbReference type="InterPro" id="IPR045863">
    <property type="entry name" value="CorA_TM1_TM2"/>
</dbReference>
<dbReference type="GO" id="GO:0000287">
    <property type="term" value="F:magnesium ion binding"/>
    <property type="evidence" value="ECO:0007669"/>
    <property type="project" value="TreeGrafter"/>
</dbReference>
<keyword evidence="3" id="KW-0813">Transport</keyword>
<evidence type="ECO:0000256" key="8">
    <source>
        <dbReference type="SAM" id="Phobius"/>
    </source>
</evidence>
<evidence type="ECO:0000256" key="4">
    <source>
        <dbReference type="ARBA" id="ARBA00022475"/>
    </source>
</evidence>
<dbReference type="RefSeq" id="XP_005841765.1">
    <property type="nucleotide sequence ID" value="XM_005841708.1"/>
</dbReference>
<comment type="subcellular location">
    <subcellularLocation>
        <location evidence="1">Cell membrane</location>
        <topology evidence="1">Multi-pass membrane protein</topology>
    </subcellularLocation>
</comment>
<gene>
    <name evidence="9" type="ORF">GUITHDRAFT_99436</name>
</gene>
<dbReference type="STRING" id="905079.L1K2Y3"/>
<feature type="transmembrane region" description="Helical" evidence="8">
    <location>
        <begin position="141"/>
        <end position="159"/>
    </location>
</feature>
<dbReference type="GO" id="GO:0005886">
    <property type="term" value="C:plasma membrane"/>
    <property type="evidence" value="ECO:0007669"/>
    <property type="project" value="UniProtKB-SubCell"/>
</dbReference>
<dbReference type="AlphaFoldDB" id="L1K2Y3"/>
<dbReference type="SUPFAM" id="SSF144083">
    <property type="entry name" value="Magnesium transport protein CorA, transmembrane region"/>
    <property type="match status" value="1"/>
</dbReference>
<organism evidence="9">
    <name type="scientific">Guillardia theta (strain CCMP2712)</name>
    <name type="common">Cryptophyte</name>
    <dbReference type="NCBI Taxonomy" id="905079"/>
    <lineage>
        <taxon>Eukaryota</taxon>
        <taxon>Cryptophyceae</taxon>
        <taxon>Pyrenomonadales</taxon>
        <taxon>Geminigeraceae</taxon>
        <taxon>Guillardia</taxon>
    </lineage>
</organism>
<evidence type="ECO:0000256" key="6">
    <source>
        <dbReference type="ARBA" id="ARBA00022989"/>
    </source>
</evidence>
<keyword evidence="4" id="KW-1003">Cell membrane</keyword>
<dbReference type="PANTHER" id="PTHR46494">
    <property type="entry name" value="CORA FAMILY METAL ION TRANSPORTER (EUROFUNG)"/>
    <property type="match status" value="1"/>
</dbReference>
<sequence>MAPLPVSSASSVEDEGDHSEASDWLHVYGSDEHVLKALREVLHVSTEDVAIVLEGNVGPQAKFVEGTREELDYLFIVAHELRLEPSTPSISEETSASDELQLIEIQLSLFFFPELRLLVTFGDTNCENAITEVEDLLPPPTVFFLSSLLPAFPTFLLLAQSKRHVKAAQANLRNRRSLLRRDCKERRGIPTLIVVLLDAILDQVAAALRLEELGVTQVAQMFPILNMYGDAMEGLALFVARDPSHEHVQLSNKLKTRVRQIRACTWDARSLFIELSQDMCGCLESSERFDTLIQRWLKDLRREGVEQGLTIGDSTMQIEKEAQSLIDLCVGIETFYTSFQNARMNKTLYALTVATICMMPFQCLTGLFGMNFKNMPELEWDHGYLMFWCIAGLQITLAVCILIYSQRTGHSGPVIVLDEQRLVGGDGRPRVGMSGSKEGESSFLGLRIEPLARIMSGKSAIFRTGRVESVG</sequence>
<dbReference type="InterPro" id="IPR002523">
    <property type="entry name" value="MgTranspt_CorA/ZnTranspt_ZntB"/>
</dbReference>
<dbReference type="Proteomes" id="UP000011087">
    <property type="component" value="Unassembled WGS sequence"/>
</dbReference>
<evidence type="ECO:0000256" key="3">
    <source>
        <dbReference type="ARBA" id="ARBA00022448"/>
    </source>
</evidence>
<dbReference type="EMBL" id="JH992966">
    <property type="protein sequence ID" value="EKX54785.1"/>
    <property type="molecule type" value="Genomic_DNA"/>
</dbReference>
<evidence type="ECO:0000313" key="11">
    <source>
        <dbReference type="Proteomes" id="UP000011087"/>
    </source>
</evidence>
<evidence type="ECO:0000313" key="9">
    <source>
        <dbReference type="EMBL" id="EKX54785.1"/>
    </source>
</evidence>
<name>L1K2Y3_GUITC</name>